<sequence>MQAMKPMMMQLSATLSPSHLLFNNPPKAFPVPNVHASQISSTPSTVARRALSLLALTTSFSGLMLFSAVNSTSWSKATNLEFVELPNSGGVRALDLRIGDGDAPVNGDKVAIHYYGRLAAKQGWRFDSTYDYKDETGEAIPFEFILGTGKVISGIESAVKSMKIGGIRRVIIPPSEGYQNTSQEPLPPNVCILYKSLIFDVYLILFDHS</sequence>
<name>A0ACC0B5B8_CATRO</name>
<accession>A0ACC0B5B8</accession>
<reference evidence="2" key="1">
    <citation type="journal article" date="2023" name="Nat. Plants">
        <title>Single-cell RNA sequencing provides a high-resolution roadmap for understanding the multicellular compartmentation of specialized metabolism.</title>
        <authorList>
            <person name="Sun S."/>
            <person name="Shen X."/>
            <person name="Li Y."/>
            <person name="Li Y."/>
            <person name="Wang S."/>
            <person name="Li R."/>
            <person name="Zhang H."/>
            <person name="Shen G."/>
            <person name="Guo B."/>
            <person name="Wei J."/>
            <person name="Xu J."/>
            <person name="St-Pierre B."/>
            <person name="Chen S."/>
            <person name="Sun C."/>
        </authorList>
    </citation>
    <scope>NUCLEOTIDE SEQUENCE [LARGE SCALE GENOMIC DNA]</scope>
</reference>
<proteinExistence type="predicted"/>
<organism evidence="1 2">
    <name type="scientific">Catharanthus roseus</name>
    <name type="common">Madagascar periwinkle</name>
    <name type="synonym">Vinca rosea</name>
    <dbReference type="NCBI Taxonomy" id="4058"/>
    <lineage>
        <taxon>Eukaryota</taxon>
        <taxon>Viridiplantae</taxon>
        <taxon>Streptophyta</taxon>
        <taxon>Embryophyta</taxon>
        <taxon>Tracheophyta</taxon>
        <taxon>Spermatophyta</taxon>
        <taxon>Magnoliopsida</taxon>
        <taxon>eudicotyledons</taxon>
        <taxon>Gunneridae</taxon>
        <taxon>Pentapetalae</taxon>
        <taxon>asterids</taxon>
        <taxon>lamiids</taxon>
        <taxon>Gentianales</taxon>
        <taxon>Apocynaceae</taxon>
        <taxon>Rauvolfioideae</taxon>
        <taxon>Vinceae</taxon>
        <taxon>Catharanthinae</taxon>
        <taxon>Catharanthus</taxon>
    </lineage>
</organism>
<evidence type="ECO:0000313" key="1">
    <source>
        <dbReference type="EMBL" id="KAI5667824.1"/>
    </source>
</evidence>
<dbReference type="Proteomes" id="UP001060085">
    <property type="component" value="Linkage Group LG04"/>
</dbReference>
<protein>
    <submittedName>
        <fullName evidence="1">Uncharacterized protein</fullName>
    </submittedName>
</protein>
<gene>
    <name evidence="1" type="ORF">M9H77_17677</name>
</gene>
<evidence type="ECO:0000313" key="2">
    <source>
        <dbReference type="Proteomes" id="UP001060085"/>
    </source>
</evidence>
<comment type="caution">
    <text evidence="1">The sequence shown here is derived from an EMBL/GenBank/DDBJ whole genome shotgun (WGS) entry which is preliminary data.</text>
</comment>
<dbReference type="EMBL" id="CM044704">
    <property type="protein sequence ID" value="KAI5667824.1"/>
    <property type="molecule type" value="Genomic_DNA"/>
</dbReference>
<keyword evidence="2" id="KW-1185">Reference proteome</keyword>